<comment type="caution">
    <text evidence="2">The sequence shown here is derived from an EMBL/GenBank/DDBJ whole genome shotgun (WGS) entry which is preliminary data.</text>
</comment>
<sequence length="499" mass="53807">MSEHVFGILDLGGSEIALDASHLLEVTALPTTLTPRPLAPAWALGSFTLRGALIPTIDLGRLLGLDDSATARPAGDHVAVVGFRDGRFGLRIAHVRDVVTIAAHQLQTLGARRHSPDALIPGMFIHPDEQRPIHVLDLAALFELEGMLLSFDEAAVSHPSTDEVAALEMPPDRQRALIVAHGALRLAIDAAVVREVAECTTLAPPVTRAPGYLGNHCLRQETIPVFDPHALLGQRDPAPAPARLVVLEGPHGRIALGITHIERMIDYTLDMCRPLAADDTAVHAVRGLLSPRELTPALLFDHKVLLEQQALSGLADIHASLNRQARENRGERPWQRFAFLSYGAAGQYVTPLNQVDAVLPMPRRVTLLNGGGPFTGTFQHLERTVSLVDLRQLLGHGTEPSPRQVLVVSSGDSAVGFMIDEVRLIDYIDAPRDSLVIRWRGDARPGAPAIESSKRLVALGEGQRQRILAVLCLAHLASLLSHHEAPACDSRTLTEAAGS</sequence>
<dbReference type="SMART" id="SM00260">
    <property type="entry name" value="CheW"/>
    <property type="match status" value="1"/>
</dbReference>
<keyword evidence="3" id="KW-1185">Reference proteome</keyword>
<protein>
    <submittedName>
        <fullName evidence="2">Purine-binding chemotaxis protein CheW</fullName>
    </submittedName>
</protein>
<dbReference type="InterPro" id="IPR039315">
    <property type="entry name" value="CheW"/>
</dbReference>
<dbReference type="Proteomes" id="UP000281975">
    <property type="component" value="Unassembled WGS sequence"/>
</dbReference>
<evidence type="ECO:0000313" key="3">
    <source>
        <dbReference type="Proteomes" id="UP000281975"/>
    </source>
</evidence>
<dbReference type="PANTHER" id="PTHR22617">
    <property type="entry name" value="CHEMOTAXIS SENSOR HISTIDINE KINASE-RELATED"/>
    <property type="match status" value="1"/>
</dbReference>
<dbReference type="SUPFAM" id="SSF50341">
    <property type="entry name" value="CheW-like"/>
    <property type="match status" value="3"/>
</dbReference>
<reference evidence="2 3" key="1">
    <citation type="submission" date="2018-10" db="EMBL/GenBank/DDBJ databases">
        <title>Genomic Encyclopedia of Type Strains, Phase IV (KMG-IV): sequencing the most valuable type-strain genomes for metagenomic binning, comparative biology and taxonomic classification.</title>
        <authorList>
            <person name="Goeker M."/>
        </authorList>
    </citation>
    <scope>NUCLEOTIDE SEQUENCE [LARGE SCALE GENOMIC DNA]</scope>
    <source>
        <strain evidence="2 3">DSM 23229</strain>
    </source>
</reference>
<evidence type="ECO:0000259" key="1">
    <source>
        <dbReference type="PROSITE" id="PS50851"/>
    </source>
</evidence>
<dbReference type="EMBL" id="RBIN01000002">
    <property type="protein sequence ID" value="RKR06775.1"/>
    <property type="molecule type" value="Genomic_DNA"/>
</dbReference>
<dbReference type="InterPro" id="IPR002545">
    <property type="entry name" value="CheW-lke_dom"/>
</dbReference>
<dbReference type="GO" id="GO:0005829">
    <property type="term" value="C:cytosol"/>
    <property type="evidence" value="ECO:0007669"/>
    <property type="project" value="TreeGrafter"/>
</dbReference>
<dbReference type="InterPro" id="IPR036061">
    <property type="entry name" value="CheW-like_dom_sf"/>
</dbReference>
<proteinExistence type="predicted"/>
<feature type="domain" description="CheW-like" evidence="1">
    <location>
        <begin position="173"/>
        <end position="311"/>
    </location>
</feature>
<dbReference type="GO" id="GO:0007165">
    <property type="term" value="P:signal transduction"/>
    <property type="evidence" value="ECO:0007669"/>
    <property type="project" value="InterPro"/>
</dbReference>
<dbReference type="PROSITE" id="PS50851">
    <property type="entry name" value="CHEW"/>
    <property type="match status" value="3"/>
</dbReference>
<organism evidence="2 3">
    <name type="scientific">Kushneria sinocarnis</name>
    <dbReference type="NCBI Taxonomy" id="595502"/>
    <lineage>
        <taxon>Bacteria</taxon>
        <taxon>Pseudomonadati</taxon>
        <taxon>Pseudomonadota</taxon>
        <taxon>Gammaproteobacteria</taxon>
        <taxon>Oceanospirillales</taxon>
        <taxon>Halomonadaceae</taxon>
        <taxon>Kushneria</taxon>
    </lineage>
</organism>
<feature type="domain" description="CheW-like" evidence="1">
    <location>
        <begin position="3"/>
        <end position="147"/>
    </location>
</feature>
<dbReference type="Gene3D" id="2.30.30.40">
    <property type="entry name" value="SH3 Domains"/>
    <property type="match status" value="1"/>
</dbReference>
<dbReference type="RefSeq" id="WP_121171440.1">
    <property type="nucleotide sequence ID" value="NZ_RBIN01000002.1"/>
</dbReference>
<dbReference type="PANTHER" id="PTHR22617:SF23">
    <property type="entry name" value="CHEMOTAXIS PROTEIN CHEW"/>
    <property type="match status" value="1"/>
</dbReference>
<dbReference type="Pfam" id="PF01584">
    <property type="entry name" value="CheW"/>
    <property type="match status" value="3"/>
</dbReference>
<dbReference type="AlphaFoldDB" id="A0A420X000"/>
<dbReference type="GO" id="GO:0006935">
    <property type="term" value="P:chemotaxis"/>
    <property type="evidence" value="ECO:0007669"/>
    <property type="project" value="InterPro"/>
</dbReference>
<dbReference type="Gene3D" id="2.40.50.180">
    <property type="entry name" value="CheA-289, Domain 4"/>
    <property type="match status" value="3"/>
</dbReference>
<name>A0A420X000_9GAMM</name>
<evidence type="ECO:0000313" key="2">
    <source>
        <dbReference type="EMBL" id="RKR06775.1"/>
    </source>
</evidence>
<feature type="domain" description="CheW-like" evidence="1">
    <location>
        <begin position="334"/>
        <end position="482"/>
    </location>
</feature>
<dbReference type="OrthoDB" id="6179271at2"/>
<gene>
    <name evidence="2" type="ORF">C7446_0773</name>
</gene>
<accession>A0A420X000</accession>